<name>A0A4U7AWI8_9PEZI</name>
<feature type="region of interest" description="Disordered" evidence="1">
    <location>
        <begin position="142"/>
        <end position="182"/>
    </location>
</feature>
<organism evidence="2 3">
    <name type="scientific">Elsinoe australis</name>
    <dbReference type="NCBI Taxonomy" id="40998"/>
    <lineage>
        <taxon>Eukaryota</taxon>
        <taxon>Fungi</taxon>
        <taxon>Dikarya</taxon>
        <taxon>Ascomycota</taxon>
        <taxon>Pezizomycotina</taxon>
        <taxon>Dothideomycetes</taxon>
        <taxon>Dothideomycetidae</taxon>
        <taxon>Myriangiales</taxon>
        <taxon>Elsinoaceae</taxon>
        <taxon>Elsinoe</taxon>
    </lineage>
</organism>
<gene>
    <name evidence="2" type="ORF">C1H76_6682</name>
</gene>
<proteinExistence type="predicted"/>
<sequence>MEDSRVSSIVQGLVSAFGRGYDVLRKKGGSAKREGKRVEKRSSMDELTASLRYGARAVGKEYEKGIDRVGQRFGQVDAAASLTLMQTLLKLNAGLVNIIAGLLDRKSKKRADVDLRSLTSLSEACTREAVNTLQDLRYRLTTRPASRSHRAQAPDEHSQQMVKYSHSSKKRHEDKREKRSASTTTKPYWELQLCKWNMYPLLAQHSFGSDVLGSTSSKHYDFVEVAFVAVARSRRDRGASKGEDMVEMLAQRHESRRKDSVQHASSNEYSPVGLGAIAKENRPRPRVNPHLPPRRLVPRANTARYSLASTKIGEIPMHEWNDSGAISPSPIIDTLDPEPWGWGGPVSSIAGGKASKFGFLNVFKKRVPQRMV</sequence>
<dbReference type="EMBL" id="PTQR01000082">
    <property type="protein sequence ID" value="TKX21141.1"/>
    <property type="molecule type" value="Genomic_DNA"/>
</dbReference>
<evidence type="ECO:0000313" key="2">
    <source>
        <dbReference type="EMBL" id="TKX21141.1"/>
    </source>
</evidence>
<evidence type="ECO:0000313" key="3">
    <source>
        <dbReference type="Proteomes" id="UP000308133"/>
    </source>
</evidence>
<evidence type="ECO:0000256" key="1">
    <source>
        <dbReference type="SAM" id="MobiDB-lite"/>
    </source>
</evidence>
<dbReference type="AlphaFoldDB" id="A0A4U7AWI8"/>
<feature type="compositionally biased region" description="Basic residues" evidence="1">
    <location>
        <begin position="284"/>
        <end position="295"/>
    </location>
</feature>
<dbReference type="Proteomes" id="UP000308133">
    <property type="component" value="Unassembled WGS sequence"/>
</dbReference>
<comment type="caution">
    <text evidence="2">The sequence shown here is derived from an EMBL/GenBank/DDBJ whole genome shotgun (WGS) entry which is preliminary data.</text>
</comment>
<accession>A0A4U7AWI8</accession>
<feature type="region of interest" description="Disordered" evidence="1">
    <location>
        <begin position="254"/>
        <end position="295"/>
    </location>
</feature>
<reference evidence="2 3" key="1">
    <citation type="submission" date="2018-02" db="EMBL/GenBank/DDBJ databases">
        <title>Draft genome sequences of Elsinoe sp., causing black scab on jojoba.</title>
        <authorList>
            <person name="Stodart B."/>
            <person name="Jeffress S."/>
            <person name="Ash G."/>
            <person name="Arun Chinnappa K."/>
        </authorList>
    </citation>
    <scope>NUCLEOTIDE SEQUENCE [LARGE SCALE GENOMIC DNA]</scope>
    <source>
        <strain evidence="2 3">Hillstone_2</strain>
    </source>
</reference>
<protein>
    <submittedName>
        <fullName evidence="2">Uncharacterized protein</fullName>
    </submittedName>
</protein>